<sequence length="163" mass="19272">MEAVKQIFTPILPVIFIIGLFFLIGLMFPILSFFQEVFWLIVIAIIILVPMAILAFFLYQAYKKNENITKHFIIFIFLIIMIPSFAYPEVLETRVTQVDMDVLRSQMNENFETVNQTLRTIKEQTVVSEVTEEESENFFFIIFPIILIQIITTIILIFFFRNR</sequence>
<evidence type="ECO:0000313" key="2">
    <source>
        <dbReference type="EMBL" id="KKN16154.1"/>
    </source>
</evidence>
<name>A0A0F9NDV4_9ZZZZ</name>
<protein>
    <recommendedName>
        <fullName evidence="3">DUF4199 domain-containing protein</fullName>
    </recommendedName>
</protein>
<organism evidence="2">
    <name type="scientific">marine sediment metagenome</name>
    <dbReference type="NCBI Taxonomy" id="412755"/>
    <lineage>
        <taxon>unclassified sequences</taxon>
        <taxon>metagenomes</taxon>
        <taxon>ecological metagenomes</taxon>
    </lineage>
</organism>
<keyword evidence="1" id="KW-0812">Transmembrane</keyword>
<keyword evidence="1" id="KW-0472">Membrane</keyword>
<accession>A0A0F9NDV4</accession>
<evidence type="ECO:0008006" key="3">
    <source>
        <dbReference type="Google" id="ProtNLM"/>
    </source>
</evidence>
<reference evidence="2" key="1">
    <citation type="journal article" date="2015" name="Nature">
        <title>Complex archaea that bridge the gap between prokaryotes and eukaryotes.</title>
        <authorList>
            <person name="Spang A."/>
            <person name="Saw J.H."/>
            <person name="Jorgensen S.L."/>
            <person name="Zaremba-Niedzwiedzka K."/>
            <person name="Martijn J."/>
            <person name="Lind A.E."/>
            <person name="van Eijk R."/>
            <person name="Schleper C."/>
            <person name="Guy L."/>
            <person name="Ettema T.J."/>
        </authorList>
    </citation>
    <scope>NUCLEOTIDE SEQUENCE</scope>
</reference>
<proteinExistence type="predicted"/>
<dbReference type="EMBL" id="LAZR01003643">
    <property type="protein sequence ID" value="KKN16154.1"/>
    <property type="molecule type" value="Genomic_DNA"/>
</dbReference>
<gene>
    <name evidence="2" type="ORF">LCGC14_0978910</name>
</gene>
<dbReference type="AlphaFoldDB" id="A0A0F9NDV4"/>
<feature type="transmembrane region" description="Helical" evidence="1">
    <location>
        <begin position="37"/>
        <end position="59"/>
    </location>
</feature>
<feature type="transmembrane region" description="Helical" evidence="1">
    <location>
        <begin position="138"/>
        <end position="160"/>
    </location>
</feature>
<comment type="caution">
    <text evidence="2">The sequence shown here is derived from an EMBL/GenBank/DDBJ whole genome shotgun (WGS) entry which is preliminary data.</text>
</comment>
<keyword evidence="1" id="KW-1133">Transmembrane helix</keyword>
<feature type="transmembrane region" description="Helical" evidence="1">
    <location>
        <begin position="7"/>
        <end position="31"/>
    </location>
</feature>
<feature type="transmembrane region" description="Helical" evidence="1">
    <location>
        <begin position="71"/>
        <end position="87"/>
    </location>
</feature>
<evidence type="ECO:0000256" key="1">
    <source>
        <dbReference type="SAM" id="Phobius"/>
    </source>
</evidence>